<dbReference type="Pfam" id="PF01807">
    <property type="entry name" value="Zn_ribbon_DnaG"/>
    <property type="match status" value="1"/>
</dbReference>
<dbReference type="GO" id="GO:1990077">
    <property type="term" value="C:primosome complex"/>
    <property type="evidence" value="ECO:0007669"/>
    <property type="project" value="UniProtKB-KW"/>
</dbReference>
<dbReference type="EC" id="2.7.7.101" evidence="12"/>
<accession>A0A847CYE4</accession>
<comment type="caution">
    <text evidence="17">The sequence shown here is derived from an EMBL/GenBank/DDBJ whole genome shotgun (WGS) entry which is preliminary data.</text>
</comment>
<evidence type="ECO:0000256" key="12">
    <source>
        <dbReference type="HAMAP-Rule" id="MF_00974"/>
    </source>
</evidence>
<evidence type="ECO:0000259" key="16">
    <source>
        <dbReference type="PROSITE" id="PS50880"/>
    </source>
</evidence>
<keyword evidence="1 12" id="KW-0240">DNA-directed RNA polymerase</keyword>
<dbReference type="InterPro" id="IPR034151">
    <property type="entry name" value="TOPRIM_DnaG_bac"/>
</dbReference>
<evidence type="ECO:0000256" key="5">
    <source>
        <dbReference type="ARBA" id="ARBA00022705"/>
    </source>
</evidence>
<dbReference type="PROSITE" id="PS50880">
    <property type="entry name" value="TOPRIM"/>
    <property type="match status" value="1"/>
</dbReference>
<dbReference type="NCBIfam" id="TIGR01391">
    <property type="entry name" value="dnaG"/>
    <property type="match status" value="1"/>
</dbReference>
<evidence type="ECO:0000313" key="17">
    <source>
        <dbReference type="EMBL" id="NLD25177.1"/>
    </source>
</evidence>
<dbReference type="InterPro" id="IPR002694">
    <property type="entry name" value="Znf_CHC2"/>
</dbReference>
<evidence type="ECO:0000256" key="1">
    <source>
        <dbReference type="ARBA" id="ARBA00022478"/>
    </source>
</evidence>
<organism evidence="17 18">
    <name type="scientific">Candidatus Dojkabacteria bacterium</name>
    <dbReference type="NCBI Taxonomy" id="2099670"/>
    <lineage>
        <taxon>Bacteria</taxon>
        <taxon>Candidatus Dojkabacteria</taxon>
    </lineage>
</organism>
<keyword evidence="3 12" id="KW-0808">Transferase</keyword>
<evidence type="ECO:0000256" key="6">
    <source>
        <dbReference type="ARBA" id="ARBA00022723"/>
    </source>
</evidence>
<dbReference type="InterPro" id="IPR006295">
    <property type="entry name" value="DNA_primase_DnaG"/>
</dbReference>
<dbReference type="InterPro" id="IPR006171">
    <property type="entry name" value="TOPRIM_dom"/>
</dbReference>
<evidence type="ECO:0000256" key="2">
    <source>
        <dbReference type="ARBA" id="ARBA00022515"/>
    </source>
</evidence>
<dbReference type="SUPFAM" id="SSF56731">
    <property type="entry name" value="DNA primase core"/>
    <property type="match status" value="1"/>
</dbReference>
<dbReference type="GO" id="GO:0006269">
    <property type="term" value="P:DNA replication, synthesis of primer"/>
    <property type="evidence" value="ECO:0007669"/>
    <property type="project" value="UniProtKB-UniRule"/>
</dbReference>
<keyword evidence="4 12" id="KW-0548">Nucleotidyltransferase</keyword>
<evidence type="ECO:0000256" key="14">
    <source>
        <dbReference type="PIRSR" id="PIRSR002811-1"/>
    </source>
</evidence>
<evidence type="ECO:0000256" key="7">
    <source>
        <dbReference type="ARBA" id="ARBA00022771"/>
    </source>
</evidence>
<dbReference type="Proteomes" id="UP000545876">
    <property type="component" value="Unassembled WGS sequence"/>
</dbReference>
<dbReference type="SMART" id="SM00493">
    <property type="entry name" value="TOPRIM"/>
    <property type="match status" value="1"/>
</dbReference>
<dbReference type="SMART" id="SM00400">
    <property type="entry name" value="ZnF_CHCC"/>
    <property type="match status" value="1"/>
</dbReference>
<evidence type="ECO:0000256" key="8">
    <source>
        <dbReference type="ARBA" id="ARBA00022833"/>
    </source>
</evidence>
<name>A0A847CYE4_9BACT</name>
<evidence type="ECO:0000256" key="10">
    <source>
        <dbReference type="ARBA" id="ARBA00023125"/>
    </source>
</evidence>
<keyword evidence="10 12" id="KW-0238">DNA-binding</keyword>
<sequence>MQEGNQIEEIKERIDIVQLIEKYVKLKQTGKNFSGLCPFHKEKTPSFIVSPDIQRYKCFGCGRSGDIFNFVQDIENIDFVEALEKLAKTAGVELKKSSPNTKFKEIKEVNYIATKYYYNQLLKSPIALSYVLKRGINKEYIKKFALGYAPKYPKLISEIKKSGNYSKKVLLESGLFIEKNGILKEKFFDRIMFPIRSKRGDVIAFTARQNAGNEYGPKYMNSPETPIFHKSYNLFGQYESRQEIRKQDLVIICEGSTDVISAHQVGIKNIVAPLGTSLTSQQLESLIPLTKNILLFFDSDSAGKAAIVRGFELASKLEMNPFATSPSPYKDIDELIQNEPSKISEVINNKVEAFSFILADTIKDRDLNKLEDIDKIKKIILPVLNSVKDINTKSLYIKKLEEITGITYGNTKEKSNMKLSSPTKNQTNPLIESTETRYLQLLLFAENRKEEYFLDEKYISDKVQQEIFSFITLNRTLTKSELFEKINTNIEAQKVLEDMIFNANKLPKESELENELLYLQRLLKVKYYKQIQKNLVSKIAMSDEIEDEEEKSKALKQLQKVAKILQKLKNE</sequence>
<dbReference type="Gene3D" id="3.90.580.10">
    <property type="entry name" value="Zinc finger, CHC2-type domain"/>
    <property type="match status" value="1"/>
</dbReference>
<evidence type="ECO:0000256" key="3">
    <source>
        <dbReference type="ARBA" id="ARBA00022679"/>
    </source>
</evidence>
<dbReference type="SUPFAM" id="SSF57783">
    <property type="entry name" value="Zinc beta-ribbon"/>
    <property type="match status" value="1"/>
</dbReference>
<dbReference type="FunFam" id="3.90.580.10:FF:000001">
    <property type="entry name" value="DNA primase"/>
    <property type="match status" value="1"/>
</dbReference>
<comment type="function">
    <text evidence="12 13">RNA polymerase that catalyzes the synthesis of short RNA molecules used as primers for DNA polymerase during DNA replication.</text>
</comment>
<dbReference type="PIRSF" id="PIRSF002811">
    <property type="entry name" value="DnaG"/>
    <property type="match status" value="1"/>
</dbReference>
<dbReference type="InterPro" id="IPR050219">
    <property type="entry name" value="DnaG_primase"/>
</dbReference>
<dbReference type="InterPro" id="IPR037068">
    <property type="entry name" value="DNA_primase_core_N_sf"/>
</dbReference>
<dbReference type="InterPro" id="IPR013264">
    <property type="entry name" value="DNAG_N"/>
</dbReference>
<comment type="similarity">
    <text evidence="12 13">Belongs to the DnaG primase family.</text>
</comment>
<keyword evidence="8 12" id="KW-0862">Zinc</keyword>
<feature type="zinc finger region" description="CHC2-type" evidence="12 14">
    <location>
        <begin position="37"/>
        <end position="61"/>
    </location>
</feature>
<dbReference type="Pfam" id="PF13155">
    <property type="entry name" value="Toprim_2"/>
    <property type="match status" value="1"/>
</dbReference>
<evidence type="ECO:0000256" key="11">
    <source>
        <dbReference type="ARBA" id="ARBA00023163"/>
    </source>
</evidence>
<keyword evidence="9" id="KW-0460">Magnesium</keyword>
<dbReference type="GO" id="GO:0005737">
    <property type="term" value="C:cytoplasm"/>
    <property type="evidence" value="ECO:0007669"/>
    <property type="project" value="TreeGrafter"/>
</dbReference>
<comment type="subunit">
    <text evidence="12">Monomer. Interacts with DnaB.</text>
</comment>
<evidence type="ECO:0000256" key="9">
    <source>
        <dbReference type="ARBA" id="ARBA00022842"/>
    </source>
</evidence>
<dbReference type="PANTHER" id="PTHR30313:SF2">
    <property type="entry name" value="DNA PRIMASE"/>
    <property type="match status" value="1"/>
</dbReference>
<keyword evidence="6 12" id="KW-0479">Metal-binding</keyword>
<dbReference type="GO" id="GO:0008270">
    <property type="term" value="F:zinc ion binding"/>
    <property type="evidence" value="ECO:0007669"/>
    <property type="project" value="UniProtKB-UniRule"/>
</dbReference>
<comment type="domain">
    <text evidence="12">Contains an N-terminal zinc-binding domain, a central core domain that contains the primase activity, and a C-terminal DnaB-binding domain.</text>
</comment>
<comment type="catalytic activity">
    <reaction evidence="12">
        <text>ssDNA + n NTP = ssDNA/pppN(pN)n-1 hybrid + (n-1) diphosphate.</text>
        <dbReference type="EC" id="2.7.7.101"/>
    </reaction>
</comment>
<gene>
    <name evidence="12 17" type="primary">dnaG</name>
    <name evidence="17" type="ORF">GX656_00845</name>
</gene>
<protein>
    <recommendedName>
        <fullName evidence="12 13">DNA primase</fullName>
        <ecNumber evidence="12">2.7.7.101</ecNumber>
    </recommendedName>
</protein>
<evidence type="ECO:0000256" key="15">
    <source>
        <dbReference type="SAM" id="Coils"/>
    </source>
</evidence>
<dbReference type="InterPro" id="IPR036977">
    <property type="entry name" value="DNA_primase_Znf_CHC2"/>
</dbReference>
<dbReference type="HAMAP" id="MF_00974">
    <property type="entry name" value="DNA_primase_DnaG"/>
    <property type="match status" value="1"/>
</dbReference>
<dbReference type="CDD" id="cd03364">
    <property type="entry name" value="TOPRIM_DnaG_primases"/>
    <property type="match status" value="1"/>
</dbReference>
<evidence type="ECO:0000256" key="4">
    <source>
        <dbReference type="ARBA" id="ARBA00022695"/>
    </source>
</evidence>
<keyword evidence="7 12" id="KW-0863">Zinc-finger</keyword>
<keyword evidence="15" id="KW-0175">Coiled coil</keyword>
<dbReference type="Gene3D" id="3.90.980.10">
    <property type="entry name" value="DNA primase, catalytic core, N-terminal domain"/>
    <property type="match status" value="1"/>
</dbReference>
<dbReference type="Pfam" id="PF08275">
    <property type="entry name" value="DNAG_N"/>
    <property type="match status" value="1"/>
</dbReference>
<dbReference type="Gene3D" id="3.40.1360.10">
    <property type="match status" value="1"/>
</dbReference>
<keyword evidence="5 12" id="KW-0235">DNA replication</keyword>
<dbReference type="AlphaFoldDB" id="A0A847CYE4"/>
<comment type="cofactor">
    <cofactor evidence="12 13 14">
        <name>Zn(2+)</name>
        <dbReference type="ChEBI" id="CHEBI:29105"/>
    </cofactor>
    <text evidence="12 13 14">Binds 1 zinc ion per monomer.</text>
</comment>
<proteinExistence type="inferred from homology"/>
<reference evidence="17 18" key="1">
    <citation type="journal article" date="2020" name="Biotechnol. Biofuels">
        <title>New insights from the biogas microbiome by comprehensive genome-resolved metagenomics of nearly 1600 species originating from multiple anaerobic digesters.</title>
        <authorList>
            <person name="Campanaro S."/>
            <person name="Treu L."/>
            <person name="Rodriguez-R L.M."/>
            <person name="Kovalovszki A."/>
            <person name="Ziels R.M."/>
            <person name="Maus I."/>
            <person name="Zhu X."/>
            <person name="Kougias P.G."/>
            <person name="Basile A."/>
            <person name="Luo G."/>
            <person name="Schluter A."/>
            <person name="Konstantinidis K.T."/>
            <person name="Angelidaki I."/>
        </authorList>
    </citation>
    <scope>NUCLEOTIDE SEQUENCE [LARGE SCALE GENOMIC DNA]</scope>
    <source>
        <strain evidence="17">AS06rmzACSIP_65</strain>
    </source>
</reference>
<dbReference type="PANTHER" id="PTHR30313">
    <property type="entry name" value="DNA PRIMASE"/>
    <property type="match status" value="1"/>
</dbReference>
<dbReference type="GO" id="GO:0003899">
    <property type="term" value="F:DNA-directed RNA polymerase activity"/>
    <property type="evidence" value="ECO:0007669"/>
    <property type="project" value="UniProtKB-UniRule"/>
</dbReference>
<evidence type="ECO:0000313" key="18">
    <source>
        <dbReference type="Proteomes" id="UP000545876"/>
    </source>
</evidence>
<evidence type="ECO:0000256" key="13">
    <source>
        <dbReference type="PIRNR" id="PIRNR002811"/>
    </source>
</evidence>
<dbReference type="GO" id="GO:0003677">
    <property type="term" value="F:DNA binding"/>
    <property type="evidence" value="ECO:0007669"/>
    <property type="project" value="UniProtKB-KW"/>
</dbReference>
<dbReference type="InterPro" id="IPR030846">
    <property type="entry name" value="DnaG_bac"/>
</dbReference>
<feature type="coiled-coil region" evidence="15">
    <location>
        <begin position="538"/>
        <end position="571"/>
    </location>
</feature>
<keyword evidence="2 12" id="KW-0639">Primosome</keyword>
<feature type="domain" description="Toprim" evidence="16">
    <location>
        <begin position="248"/>
        <end position="325"/>
    </location>
</feature>
<keyword evidence="11 12" id="KW-0804">Transcription</keyword>
<dbReference type="GO" id="GO:0000428">
    <property type="term" value="C:DNA-directed RNA polymerase complex"/>
    <property type="evidence" value="ECO:0007669"/>
    <property type="project" value="UniProtKB-KW"/>
</dbReference>
<dbReference type="EMBL" id="JAAZBX010000002">
    <property type="protein sequence ID" value="NLD25177.1"/>
    <property type="molecule type" value="Genomic_DNA"/>
</dbReference>